<dbReference type="PANTHER" id="PTHR47197:SF3">
    <property type="entry name" value="DIHYDRO-HEME D1 DEHYDROGENASE"/>
    <property type="match status" value="1"/>
</dbReference>
<protein>
    <submittedName>
        <fullName evidence="2">Cytochrome D1</fullName>
    </submittedName>
</protein>
<dbReference type="Gene3D" id="2.130.10.10">
    <property type="entry name" value="YVTN repeat-like/Quinoprotein amine dehydrogenase"/>
    <property type="match status" value="2"/>
</dbReference>
<comment type="caution">
    <text evidence="2">The sequence shown here is derived from an EMBL/GenBank/DDBJ whole genome shotgun (WGS) entry which is preliminary data.</text>
</comment>
<dbReference type="NCBIfam" id="TIGR02276">
    <property type="entry name" value="beta_rpt_yvtn"/>
    <property type="match status" value="1"/>
</dbReference>
<accession>A0A2N7UP95</accession>
<dbReference type="SUPFAM" id="SSF51004">
    <property type="entry name" value="C-terminal (heme d1) domain of cytochrome cd1-nitrite reductase"/>
    <property type="match status" value="1"/>
</dbReference>
<dbReference type="OrthoDB" id="145213at2"/>
<dbReference type="InterPro" id="IPR011964">
    <property type="entry name" value="YVTN_b-propeller_repeat"/>
</dbReference>
<feature type="region of interest" description="Disordered" evidence="1">
    <location>
        <begin position="658"/>
        <end position="677"/>
    </location>
</feature>
<gene>
    <name evidence="2" type="ORF">C1H70_03420</name>
</gene>
<dbReference type="EMBL" id="PNRG01000005">
    <property type="protein sequence ID" value="PMR82246.1"/>
    <property type="molecule type" value="Genomic_DNA"/>
</dbReference>
<organism evidence="2 3">
    <name type="scientific">Halomonas urumqiensis</name>
    <dbReference type="NCBI Taxonomy" id="1684789"/>
    <lineage>
        <taxon>Bacteria</taxon>
        <taxon>Pseudomonadati</taxon>
        <taxon>Pseudomonadota</taxon>
        <taxon>Gammaproteobacteria</taxon>
        <taxon>Oceanospirillales</taxon>
        <taxon>Halomonadaceae</taxon>
        <taxon>Halomonas</taxon>
    </lineage>
</organism>
<dbReference type="InterPro" id="IPR011048">
    <property type="entry name" value="Haem_d1_sf"/>
</dbReference>
<dbReference type="Proteomes" id="UP000235547">
    <property type="component" value="Unassembled WGS sequence"/>
</dbReference>
<keyword evidence="3" id="KW-1185">Reference proteome</keyword>
<evidence type="ECO:0000313" key="2">
    <source>
        <dbReference type="EMBL" id="PMR82246.1"/>
    </source>
</evidence>
<feature type="compositionally biased region" description="Polar residues" evidence="1">
    <location>
        <begin position="666"/>
        <end position="677"/>
    </location>
</feature>
<dbReference type="InterPro" id="IPR015943">
    <property type="entry name" value="WD40/YVTN_repeat-like_dom_sf"/>
</dbReference>
<dbReference type="InterPro" id="IPR051200">
    <property type="entry name" value="Host-pathogen_enzymatic-act"/>
</dbReference>
<proteinExistence type="predicted"/>
<sequence>MKQLVTAGSLPWRLMGARRQATACLAGLALAGLALPGFASELAGEEAGAPQVIEREGVRIAFTTHPLGAHDENVEALREADHVEVRFRITDPASGQPVTGLYPAAWMDLAASSAVMAGGAALSCDQKIQRYAQGNLNFRPLIDLNSYHVLTLNRDATISVLDPIVNVAGLTSTYAMLPLRSPGADWALSPTGRRLFVSMPGEGEIGVFDTDSFELVGNYPVGHQPVRLALSADGQRLWIGDDAPAADQGGVLILDTASLEVIAAIATGAGHHDIALTADGRLAFVTNSEADTLSVIDAETFEVLGELDTGDEPVSVAYSRHAEAAFVAARDGTVTVVDGITGEVRTRRELEPGLRMVRFSPDGRWAFLVNTDTDSVEVIDPATHETRHRLAVEPGPDQVSFTQAYAYVRSLGSPKISMIPLEGLGRQAAPPVMSFASGSSEPARASRVGLDNAVSQTNIDHAVLVANPTADSITFYMEGMAAPMGTFRNFGHFATSVKIVDRSVSEREPGLYTTQLRLPAAGTYDLALLLDSPRMTHCFALEAEENPTLANPAHYAVSFDERPASITAGNSAQLRFQVSREERRTSTAIDDQPVYLSYFLSPGLHRTRVPARVLGDGRYEVDLAFERAGAYYLFVEVPALGIGAGDIRPTVILSRPQDAVRERVSSPANAQTDVDRG</sequence>
<evidence type="ECO:0000256" key="1">
    <source>
        <dbReference type="SAM" id="MobiDB-lite"/>
    </source>
</evidence>
<dbReference type="RefSeq" id="WP_102586918.1">
    <property type="nucleotide sequence ID" value="NZ_BNAE01000001.1"/>
</dbReference>
<reference evidence="2 3" key="1">
    <citation type="submission" date="2018-01" db="EMBL/GenBank/DDBJ databases">
        <title>Halomonas endophytica sp. nov., isolated from storage liquid in the stems of Populus euphratica.</title>
        <authorList>
            <person name="Chen C."/>
        </authorList>
    </citation>
    <scope>NUCLEOTIDE SEQUENCE [LARGE SCALE GENOMIC DNA]</scope>
    <source>
        <strain evidence="2 3">BZ-SZ-XJ27</strain>
    </source>
</reference>
<dbReference type="AlphaFoldDB" id="A0A2N7UP95"/>
<evidence type="ECO:0000313" key="3">
    <source>
        <dbReference type="Proteomes" id="UP000235547"/>
    </source>
</evidence>
<dbReference type="PANTHER" id="PTHR47197">
    <property type="entry name" value="PROTEIN NIRF"/>
    <property type="match status" value="1"/>
</dbReference>
<name>A0A2N7UP95_9GAMM</name>